<feature type="chain" id="PRO_5032523894" description="Secreted protein" evidence="1">
    <location>
        <begin position="20"/>
        <end position="224"/>
    </location>
</feature>
<accession>A0A843USQ0</accession>
<evidence type="ECO:0008006" key="4">
    <source>
        <dbReference type="Google" id="ProtNLM"/>
    </source>
</evidence>
<feature type="signal peptide" evidence="1">
    <location>
        <begin position="1"/>
        <end position="19"/>
    </location>
</feature>
<dbReference type="AlphaFoldDB" id="A0A843USQ0"/>
<evidence type="ECO:0000313" key="2">
    <source>
        <dbReference type="EMBL" id="MQL86421.1"/>
    </source>
</evidence>
<organism evidence="2 3">
    <name type="scientific">Colocasia esculenta</name>
    <name type="common">Wild taro</name>
    <name type="synonym">Arum esculentum</name>
    <dbReference type="NCBI Taxonomy" id="4460"/>
    <lineage>
        <taxon>Eukaryota</taxon>
        <taxon>Viridiplantae</taxon>
        <taxon>Streptophyta</taxon>
        <taxon>Embryophyta</taxon>
        <taxon>Tracheophyta</taxon>
        <taxon>Spermatophyta</taxon>
        <taxon>Magnoliopsida</taxon>
        <taxon>Liliopsida</taxon>
        <taxon>Araceae</taxon>
        <taxon>Aroideae</taxon>
        <taxon>Colocasieae</taxon>
        <taxon>Colocasia</taxon>
    </lineage>
</organism>
<name>A0A843USQ0_COLES</name>
<keyword evidence="1" id="KW-0732">Signal</keyword>
<protein>
    <recommendedName>
        <fullName evidence="4">Secreted protein</fullName>
    </recommendedName>
</protein>
<dbReference type="Proteomes" id="UP000652761">
    <property type="component" value="Unassembled WGS sequence"/>
</dbReference>
<gene>
    <name evidence="2" type="ORF">Taro_018956</name>
</gene>
<comment type="caution">
    <text evidence="2">The sequence shown here is derived from an EMBL/GenBank/DDBJ whole genome shotgun (WGS) entry which is preliminary data.</text>
</comment>
<dbReference type="EMBL" id="NMUH01000898">
    <property type="protein sequence ID" value="MQL86421.1"/>
    <property type="molecule type" value="Genomic_DNA"/>
</dbReference>
<evidence type="ECO:0000313" key="3">
    <source>
        <dbReference type="Proteomes" id="UP000652761"/>
    </source>
</evidence>
<evidence type="ECO:0000256" key="1">
    <source>
        <dbReference type="SAM" id="SignalP"/>
    </source>
</evidence>
<sequence>MPWSFWWRLLPGLSCIAFACCCALPEVGDVVCVVAMWLAVLLVEVARGGGAPLLHFGAVVRAVVAFLVNVGEPTGLLRFVVRVFVLPDWSMWDNCVALTTGYGRADGSSSVLLRASMFVVLFEARDLPCSFSSWWVSGREFLLLAPCRFGVVGARGVELFHLWDVCSGLSLVAASYRSVVVSLEADSETPVCVLGGSEAYLFASVRPHLAVHTVSEERQKMSNG</sequence>
<reference evidence="2" key="1">
    <citation type="submission" date="2017-07" db="EMBL/GenBank/DDBJ databases">
        <title>Taro Niue Genome Assembly and Annotation.</title>
        <authorList>
            <person name="Atibalentja N."/>
            <person name="Keating K."/>
            <person name="Fields C.J."/>
        </authorList>
    </citation>
    <scope>NUCLEOTIDE SEQUENCE</scope>
    <source>
        <strain evidence="2">Niue_2</strain>
        <tissue evidence="2">Leaf</tissue>
    </source>
</reference>
<keyword evidence="3" id="KW-1185">Reference proteome</keyword>
<proteinExistence type="predicted"/>